<keyword evidence="2" id="KW-1185">Reference proteome</keyword>
<dbReference type="Proteomes" id="UP001152607">
    <property type="component" value="Unassembled WGS sequence"/>
</dbReference>
<comment type="caution">
    <text evidence="1">The sequence shown here is derived from an EMBL/GenBank/DDBJ whole genome shotgun (WGS) entry which is preliminary data.</text>
</comment>
<proteinExistence type="predicted"/>
<gene>
    <name evidence="1" type="ORF">PDIGIT_LOCUS5679</name>
</gene>
<evidence type="ECO:0000313" key="2">
    <source>
        <dbReference type="Proteomes" id="UP001152607"/>
    </source>
</evidence>
<protein>
    <recommendedName>
        <fullName evidence="3">Glycosyltransferase family 25 protein</fullName>
    </recommendedName>
</protein>
<dbReference type="EMBL" id="CAOQHR010000003">
    <property type="protein sequence ID" value="CAI6332652.1"/>
    <property type="molecule type" value="Genomic_DNA"/>
</dbReference>
<organism evidence="1 2">
    <name type="scientific">Periconia digitata</name>
    <dbReference type="NCBI Taxonomy" id="1303443"/>
    <lineage>
        <taxon>Eukaryota</taxon>
        <taxon>Fungi</taxon>
        <taxon>Dikarya</taxon>
        <taxon>Ascomycota</taxon>
        <taxon>Pezizomycotina</taxon>
        <taxon>Dothideomycetes</taxon>
        <taxon>Pleosporomycetidae</taxon>
        <taxon>Pleosporales</taxon>
        <taxon>Massarineae</taxon>
        <taxon>Periconiaceae</taxon>
        <taxon>Periconia</taxon>
    </lineage>
</organism>
<sequence length="480" mass="54045">MLFPPSTVLPLRWDKPSLDMSSSRSLPALHKWPLCSDSHASNSLVSLVALGSLHYTAMLAPSRKRPLPLLVAFALALLFFTYTHHADHVYRQWTSSLGTQRVNVPANRTLGFGAMVVVSKTGSKRRHSLLQAANVTNIDLTIPEQPQWTDDDVEDFRNGQEEKVQVGSILAWLGHRNALQWFLDSGLETALILEDDVDWDIQLRSVQAPLAANAARSMMPSKWTQPLSKLKAKKTNYWGDHKEWDLLYLGHCGDYFNQITEDGDVPEDTNYDLTDSPHIIYSDPTLPARPDLHPFTQSLFNTLDMPAHSRILHRSRFPLCSFGYAVTRPAAERLLGDLATPKLREGGPRAFDVALLDACHAGSKTPSPTPWRNPYPHPNPQLRHKYASPGLRCWTLNSELFHHMPGNSQIAEIGWEMGEDHGIPPVDLAGQAQVVHRNETSNIGCGFWSRGFAFEDNDDQRLDWLQEEVGRKGRCLKYDR</sequence>
<reference evidence="1" key="1">
    <citation type="submission" date="2023-01" db="EMBL/GenBank/DDBJ databases">
        <authorList>
            <person name="Van Ghelder C."/>
            <person name="Rancurel C."/>
        </authorList>
    </citation>
    <scope>NUCLEOTIDE SEQUENCE</scope>
    <source>
        <strain evidence="1">CNCM I-4278</strain>
    </source>
</reference>
<accession>A0A9W4UCV4</accession>
<evidence type="ECO:0008006" key="3">
    <source>
        <dbReference type="Google" id="ProtNLM"/>
    </source>
</evidence>
<name>A0A9W4UCV4_9PLEO</name>
<dbReference type="AlphaFoldDB" id="A0A9W4UCV4"/>
<evidence type="ECO:0000313" key="1">
    <source>
        <dbReference type="EMBL" id="CAI6332652.1"/>
    </source>
</evidence>
<dbReference type="OrthoDB" id="47375at2759"/>